<dbReference type="AlphaFoldDB" id="A0A1I0H3D4"/>
<keyword evidence="2" id="KW-1185">Reference proteome</keyword>
<reference evidence="2" key="1">
    <citation type="submission" date="2016-10" db="EMBL/GenBank/DDBJ databases">
        <authorList>
            <person name="Varghese N."/>
            <person name="Submissions S."/>
        </authorList>
    </citation>
    <scope>NUCLEOTIDE SEQUENCE [LARGE SCALE GENOMIC DNA]</scope>
    <source>
        <strain evidence="2">NLAE-zl-G277</strain>
    </source>
</reference>
<evidence type="ECO:0000313" key="1">
    <source>
        <dbReference type="EMBL" id="SET77336.1"/>
    </source>
</evidence>
<dbReference type="STRING" id="460384.SAMN05216313_11418"/>
<gene>
    <name evidence="1" type="ORF">SAMN05216313_11418</name>
</gene>
<protein>
    <submittedName>
        <fullName evidence="1">Uncharacterized protein</fullName>
    </submittedName>
</protein>
<evidence type="ECO:0000313" key="2">
    <source>
        <dbReference type="Proteomes" id="UP000198508"/>
    </source>
</evidence>
<accession>A0A1I0H3D4</accession>
<organism evidence="1 2">
    <name type="scientific">Enterocloster lavalensis</name>
    <dbReference type="NCBI Taxonomy" id="460384"/>
    <lineage>
        <taxon>Bacteria</taxon>
        <taxon>Bacillati</taxon>
        <taxon>Bacillota</taxon>
        <taxon>Clostridia</taxon>
        <taxon>Lachnospirales</taxon>
        <taxon>Lachnospiraceae</taxon>
        <taxon>Enterocloster</taxon>
    </lineage>
</organism>
<proteinExistence type="predicted"/>
<name>A0A1I0H3D4_9FIRM</name>
<dbReference type="Proteomes" id="UP000198508">
    <property type="component" value="Unassembled WGS sequence"/>
</dbReference>
<sequence length="39" mass="4224">MATGTSPPGMREGYMGDPNNAAIYTLNLYATMLQRLSLC</sequence>
<dbReference type="EMBL" id="FOIM01000014">
    <property type="protein sequence ID" value="SET77336.1"/>
    <property type="molecule type" value="Genomic_DNA"/>
</dbReference>